<dbReference type="InterPro" id="IPR005119">
    <property type="entry name" value="LysR_subst-bd"/>
</dbReference>
<evidence type="ECO:0000259" key="5">
    <source>
        <dbReference type="PROSITE" id="PS50931"/>
    </source>
</evidence>
<dbReference type="RefSeq" id="WP_088151414.1">
    <property type="nucleotide sequence ID" value="NZ_NHON01000019.1"/>
</dbReference>
<dbReference type="Gene3D" id="1.10.10.10">
    <property type="entry name" value="Winged helix-like DNA-binding domain superfamily/Winged helix DNA-binding domain"/>
    <property type="match status" value="1"/>
</dbReference>
<evidence type="ECO:0000313" key="7">
    <source>
        <dbReference type="Proteomes" id="UP000196655"/>
    </source>
</evidence>
<evidence type="ECO:0000256" key="4">
    <source>
        <dbReference type="ARBA" id="ARBA00023163"/>
    </source>
</evidence>
<keyword evidence="7" id="KW-1185">Reference proteome</keyword>
<keyword evidence="2" id="KW-0805">Transcription regulation</keyword>
<dbReference type="Pfam" id="PF03466">
    <property type="entry name" value="LysR_substrate"/>
    <property type="match status" value="1"/>
</dbReference>
<protein>
    <recommendedName>
        <fullName evidence="5">HTH lysR-type domain-containing protein</fullName>
    </recommendedName>
</protein>
<dbReference type="Pfam" id="PF00126">
    <property type="entry name" value="HTH_1"/>
    <property type="match status" value="1"/>
</dbReference>
<dbReference type="PROSITE" id="PS50931">
    <property type="entry name" value="HTH_LYSR"/>
    <property type="match status" value="1"/>
</dbReference>
<dbReference type="GO" id="GO:0005829">
    <property type="term" value="C:cytosol"/>
    <property type="evidence" value="ECO:0007669"/>
    <property type="project" value="TreeGrafter"/>
</dbReference>
<gene>
    <name evidence="6" type="ORF">BWR60_12815</name>
</gene>
<feature type="domain" description="HTH lysR-type" evidence="5">
    <location>
        <begin position="11"/>
        <end position="63"/>
    </location>
</feature>
<dbReference type="EMBL" id="NHON01000019">
    <property type="protein sequence ID" value="OWJ66799.1"/>
    <property type="molecule type" value="Genomic_DNA"/>
</dbReference>
<evidence type="ECO:0000256" key="2">
    <source>
        <dbReference type="ARBA" id="ARBA00023015"/>
    </source>
</evidence>
<accession>A0A211ZNH8</accession>
<dbReference type="InterPro" id="IPR000847">
    <property type="entry name" value="LysR_HTH_N"/>
</dbReference>
<evidence type="ECO:0000313" key="6">
    <source>
        <dbReference type="EMBL" id="OWJ66799.1"/>
    </source>
</evidence>
<name>A0A211ZNH8_9PROT</name>
<keyword evidence="3" id="KW-0238">DNA-binding</keyword>
<dbReference type="STRING" id="1122125.GCA_000423185_05458"/>
<reference evidence="7" key="1">
    <citation type="submission" date="2017-05" db="EMBL/GenBank/DDBJ databases">
        <authorList>
            <person name="Macchi M."/>
            <person name="Festa S."/>
            <person name="Coppotelli B.M."/>
            <person name="Morelli I.S."/>
        </authorList>
    </citation>
    <scope>NUCLEOTIDE SEQUENCE [LARGE SCALE GENOMIC DNA]</scope>
    <source>
        <strain evidence="7">I</strain>
    </source>
</reference>
<dbReference type="OrthoDB" id="7282659at2"/>
<dbReference type="SUPFAM" id="SSF53850">
    <property type="entry name" value="Periplasmic binding protein-like II"/>
    <property type="match status" value="1"/>
</dbReference>
<dbReference type="Proteomes" id="UP000196655">
    <property type="component" value="Unassembled WGS sequence"/>
</dbReference>
<dbReference type="InterPro" id="IPR050950">
    <property type="entry name" value="HTH-type_LysR_regulators"/>
</dbReference>
<dbReference type="Gene3D" id="3.40.190.290">
    <property type="match status" value="1"/>
</dbReference>
<dbReference type="PANTHER" id="PTHR30419:SF8">
    <property type="entry name" value="NITROGEN ASSIMILATION TRANSCRIPTIONAL ACTIVATOR-RELATED"/>
    <property type="match status" value="1"/>
</dbReference>
<dbReference type="CDD" id="cd08440">
    <property type="entry name" value="PBP2_LTTR_like_4"/>
    <property type="match status" value="1"/>
</dbReference>
<dbReference type="AlphaFoldDB" id="A0A211ZNH8"/>
<dbReference type="InterPro" id="IPR036390">
    <property type="entry name" value="WH_DNA-bd_sf"/>
</dbReference>
<dbReference type="PANTHER" id="PTHR30419">
    <property type="entry name" value="HTH-TYPE TRANSCRIPTIONAL REGULATOR YBHD"/>
    <property type="match status" value="1"/>
</dbReference>
<evidence type="ECO:0000256" key="3">
    <source>
        <dbReference type="ARBA" id="ARBA00023125"/>
    </source>
</evidence>
<dbReference type="GO" id="GO:0003700">
    <property type="term" value="F:DNA-binding transcription factor activity"/>
    <property type="evidence" value="ECO:0007669"/>
    <property type="project" value="InterPro"/>
</dbReference>
<dbReference type="PRINTS" id="PR00039">
    <property type="entry name" value="HTHLYSR"/>
</dbReference>
<keyword evidence="4" id="KW-0804">Transcription</keyword>
<dbReference type="SUPFAM" id="SSF46785">
    <property type="entry name" value="Winged helix' DNA-binding domain"/>
    <property type="match status" value="1"/>
</dbReference>
<proteinExistence type="inferred from homology"/>
<comment type="caution">
    <text evidence="6">The sequence shown here is derived from an EMBL/GenBank/DDBJ whole genome shotgun (WGS) entry which is preliminary data.</text>
</comment>
<comment type="similarity">
    <text evidence="1">Belongs to the LysR transcriptional regulatory family.</text>
</comment>
<dbReference type="GO" id="GO:0003677">
    <property type="term" value="F:DNA binding"/>
    <property type="evidence" value="ECO:0007669"/>
    <property type="project" value="UniProtKB-KW"/>
</dbReference>
<evidence type="ECO:0000256" key="1">
    <source>
        <dbReference type="ARBA" id="ARBA00009437"/>
    </source>
</evidence>
<organism evidence="6 7">
    <name type="scientific">Inquilinus limosus</name>
    <dbReference type="NCBI Taxonomy" id="171674"/>
    <lineage>
        <taxon>Bacteria</taxon>
        <taxon>Pseudomonadati</taxon>
        <taxon>Pseudomonadota</taxon>
        <taxon>Alphaproteobacteria</taxon>
        <taxon>Rhodospirillales</taxon>
        <taxon>Rhodospirillaceae</taxon>
        <taxon>Inquilinus</taxon>
    </lineage>
</organism>
<sequence>MKRINLSLFEIEVVLQVDRLRSFRAAAEALGMSQPAVSRAVARAETRLGERLFDRNTRTVEPTPQGREFTAIAGRLIGDLRSSLDDLGDYFRSARGRVSVAGLPSVTAGLLPPVIDRFRRSHPGVSVGVIDTLLDGVVGAVLRGEADLGIAGRPASDGRIEFARIMSDRFVAILRQDHPLTRQSAVTWADLAAWPFVAMSRITSVRPLTDRGFAQAGVAAEPEFEVSHLATAGALVAAGLGVTALPVLTLPVLAHPALTTRLLQGPEVTRDIGVLTRAGRTLSPAAAAFRDSILASGTEPAAGA</sequence>
<dbReference type="InterPro" id="IPR036388">
    <property type="entry name" value="WH-like_DNA-bd_sf"/>
</dbReference>